<organism evidence="1">
    <name type="scientific">Leptolyngbya sp. NK1-12</name>
    <dbReference type="NCBI Taxonomy" id="2547451"/>
    <lineage>
        <taxon>Bacteria</taxon>
        <taxon>Bacillati</taxon>
        <taxon>Cyanobacteriota</taxon>
        <taxon>Cyanophyceae</taxon>
        <taxon>Leptolyngbyales</taxon>
        <taxon>Leptolyngbyaceae</taxon>
        <taxon>Leptolyngbya group</taxon>
        <taxon>Leptolyngbya</taxon>
    </lineage>
</organism>
<dbReference type="SUPFAM" id="SSF53335">
    <property type="entry name" value="S-adenosyl-L-methionine-dependent methyltransferases"/>
    <property type="match status" value="1"/>
</dbReference>
<reference evidence="1" key="1">
    <citation type="submission" date="2020-05" db="EMBL/GenBank/DDBJ databases">
        <authorList>
            <person name="Zhu T."/>
            <person name="Keshari N."/>
            <person name="Lu X."/>
        </authorList>
    </citation>
    <scope>NUCLEOTIDE SEQUENCE</scope>
    <source>
        <strain evidence="1">NK1-12</strain>
    </source>
</reference>
<dbReference type="AlphaFoldDB" id="A0AA97AKC5"/>
<dbReference type="RefSeq" id="WP_316436097.1">
    <property type="nucleotide sequence ID" value="NZ_CP053587.1"/>
</dbReference>
<name>A0AA97AKC5_9CYAN</name>
<proteinExistence type="predicted"/>
<dbReference type="InterPro" id="IPR029063">
    <property type="entry name" value="SAM-dependent_MTases_sf"/>
</dbReference>
<dbReference type="Gene3D" id="3.40.50.150">
    <property type="entry name" value="Vaccinia Virus protein VP39"/>
    <property type="match status" value="1"/>
</dbReference>
<keyword evidence="1" id="KW-0808">Transferase</keyword>
<dbReference type="GO" id="GO:0032259">
    <property type="term" value="P:methylation"/>
    <property type="evidence" value="ECO:0007669"/>
    <property type="project" value="UniProtKB-KW"/>
</dbReference>
<dbReference type="EMBL" id="CP053587">
    <property type="protein sequence ID" value="WNZ27674.1"/>
    <property type="molecule type" value="Genomic_DNA"/>
</dbReference>
<sequence length="276" mass="32126">MSTSLDLTGLPEQAEQEIRRLIGNIEKPFLTVEELWEKIDQAWDEQGCNNIKLDWERIALFYNHPVWLLNGLFSEQDTISLNYRYAILDWISANRQNITSVVDYGGGFGTVARIIAEKEKDLLIHIYEPYPHAFALERLKKYQNIRFVNILTNSYNCLISLDVLEHVPDPLKILGEMINSVNVGGYLIIANHFHPVIQCHLPCTFHLRYTFNYFARLMGLQFLGSCQGSHAFVYRKVSDHPVNWLLVRQAEKISKIAFPLLSRVHPRYQKLKAKFY</sequence>
<dbReference type="GO" id="GO:0008168">
    <property type="term" value="F:methyltransferase activity"/>
    <property type="evidence" value="ECO:0007669"/>
    <property type="project" value="UniProtKB-KW"/>
</dbReference>
<protein>
    <submittedName>
        <fullName evidence="1">Methyltransferase domain-containing protein</fullName>
    </submittedName>
</protein>
<dbReference type="Pfam" id="PF13489">
    <property type="entry name" value="Methyltransf_23"/>
    <property type="match status" value="1"/>
</dbReference>
<gene>
    <name evidence="1" type="ORF">HJG54_33030</name>
</gene>
<accession>A0AA97AKC5</accession>
<keyword evidence="1" id="KW-0489">Methyltransferase</keyword>
<evidence type="ECO:0000313" key="1">
    <source>
        <dbReference type="EMBL" id="WNZ27674.1"/>
    </source>
</evidence>